<protein>
    <submittedName>
        <fullName evidence="1">Uncharacterized protein</fullName>
    </submittedName>
</protein>
<name>A0A1G1XUQ6_9BACT</name>
<accession>A0A1G1XUQ6</accession>
<proteinExistence type="predicted"/>
<dbReference type="EMBL" id="MHIB01000029">
    <property type="protein sequence ID" value="OGY43819.1"/>
    <property type="molecule type" value="Genomic_DNA"/>
</dbReference>
<evidence type="ECO:0000313" key="2">
    <source>
        <dbReference type="Proteomes" id="UP000178930"/>
    </source>
</evidence>
<gene>
    <name evidence="1" type="ORF">A2729_03595</name>
</gene>
<reference evidence="1 2" key="1">
    <citation type="journal article" date="2016" name="Nat. Commun.">
        <title>Thousands of microbial genomes shed light on interconnected biogeochemical processes in an aquifer system.</title>
        <authorList>
            <person name="Anantharaman K."/>
            <person name="Brown C.T."/>
            <person name="Hug L.A."/>
            <person name="Sharon I."/>
            <person name="Castelle C.J."/>
            <person name="Probst A.J."/>
            <person name="Thomas B.C."/>
            <person name="Singh A."/>
            <person name="Wilkins M.J."/>
            <person name="Karaoz U."/>
            <person name="Brodie E.L."/>
            <person name="Williams K.H."/>
            <person name="Hubbard S.S."/>
            <person name="Banfield J.F."/>
        </authorList>
    </citation>
    <scope>NUCLEOTIDE SEQUENCE [LARGE SCALE GENOMIC DNA]</scope>
</reference>
<dbReference type="AlphaFoldDB" id="A0A1G1XUQ6"/>
<sequence>MVLQGKGHLQEKDVVSSVLNFDYSSVVASLSVGKKEESTQRDISEQGLGTIENALGLSQVGYGSESGLDHMRLWYGGQGTTKIEGEEEELYKKGQDVSDVSQMMLSVPEAEETLKDIQYATALGAYHDVDVRTREKFSLWVMFNPALLQLFESMYRITGNVDYSKTV</sequence>
<organism evidence="1 2">
    <name type="scientific">Candidatus Buchananbacteria bacterium RIFCSPHIGHO2_01_FULL_39_14</name>
    <dbReference type="NCBI Taxonomy" id="1797532"/>
    <lineage>
        <taxon>Bacteria</taxon>
        <taxon>Candidatus Buchananiibacteriota</taxon>
    </lineage>
</organism>
<dbReference type="Proteomes" id="UP000178930">
    <property type="component" value="Unassembled WGS sequence"/>
</dbReference>
<comment type="caution">
    <text evidence="1">The sequence shown here is derived from an EMBL/GenBank/DDBJ whole genome shotgun (WGS) entry which is preliminary data.</text>
</comment>
<evidence type="ECO:0000313" key="1">
    <source>
        <dbReference type="EMBL" id="OGY43819.1"/>
    </source>
</evidence>